<feature type="transmembrane region" description="Helical" evidence="1">
    <location>
        <begin position="130"/>
        <end position="154"/>
    </location>
</feature>
<keyword evidence="1" id="KW-1133">Transmembrane helix</keyword>
<comment type="caution">
    <text evidence="2">The sequence shown here is derived from an EMBL/GenBank/DDBJ whole genome shotgun (WGS) entry which is preliminary data.</text>
</comment>
<dbReference type="AlphaFoldDB" id="A0A4V3JS34"/>
<proteinExistence type="predicted"/>
<feature type="transmembrane region" description="Helical" evidence="1">
    <location>
        <begin position="61"/>
        <end position="80"/>
    </location>
</feature>
<gene>
    <name evidence="2" type="ORF">EHQ58_01165</name>
</gene>
<feature type="transmembrane region" description="Helical" evidence="1">
    <location>
        <begin position="92"/>
        <end position="110"/>
    </location>
</feature>
<sequence>MKTKIRIIFTYIICHLISYFVVSIPYYQFVMKKYYVGEGAIFQRFLITESNPLLWAEAMRLFFPIQIINAFLFSILLVHTLDWLKKQSIPSILFFVFWSKGIISGLLAISPAPGNLEGVLFFIPDVSLKIHTLVALEMFMQALLVSLMFVIVNLKLWKTTNEN</sequence>
<evidence type="ECO:0000256" key="1">
    <source>
        <dbReference type="SAM" id="Phobius"/>
    </source>
</evidence>
<dbReference type="RefSeq" id="WP_135621510.1">
    <property type="nucleotide sequence ID" value="NZ_RQGD01000005.1"/>
</dbReference>
<accession>A0A4V3JS34</accession>
<dbReference type="Proteomes" id="UP000297693">
    <property type="component" value="Unassembled WGS sequence"/>
</dbReference>
<dbReference type="EMBL" id="RQGD01000005">
    <property type="protein sequence ID" value="TGL63090.1"/>
    <property type="molecule type" value="Genomic_DNA"/>
</dbReference>
<dbReference type="OrthoDB" id="341230at2"/>
<evidence type="ECO:0000313" key="2">
    <source>
        <dbReference type="EMBL" id="TGL63090.1"/>
    </source>
</evidence>
<keyword evidence="1" id="KW-0472">Membrane</keyword>
<reference evidence="2" key="1">
    <citation type="journal article" date="2019" name="PLoS Negl. Trop. Dis.">
        <title>Revisiting the worldwide diversity of Leptospira species in the environment.</title>
        <authorList>
            <person name="Vincent A.T."/>
            <person name="Schiettekatte O."/>
            <person name="Bourhy P."/>
            <person name="Veyrier F.J."/>
            <person name="Picardeau M."/>
        </authorList>
    </citation>
    <scope>NUCLEOTIDE SEQUENCE [LARGE SCALE GENOMIC DNA]</scope>
    <source>
        <strain evidence="2">201702476</strain>
    </source>
</reference>
<keyword evidence="1" id="KW-0812">Transmembrane</keyword>
<name>A0A4V3JS34_9LEPT</name>
<feature type="transmembrane region" description="Helical" evidence="1">
    <location>
        <begin position="7"/>
        <end position="27"/>
    </location>
</feature>
<organism evidence="2 3">
    <name type="scientific">Leptospira ognonensis</name>
    <dbReference type="NCBI Taxonomy" id="2484945"/>
    <lineage>
        <taxon>Bacteria</taxon>
        <taxon>Pseudomonadati</taxon>
        <taxon>Spirochaetota</taxon>
        <taxon>Spirochaetia</taxon>
        <taxon>Leptospirales</taxon>
        <taxon>Leptospiraceae</taxon>
        <taxon>Leptospira</taxon>
    </lineage>
</organism>
<protein>
    <submittedName>
        <fullName evidence="2">Uncharacterized protein</fullName>
    </submittedName>
</protein>
<keyword evidence="3" id="KW-1185">Reference proteome</keyword>
<evidence type="ECO:0000313" key="3">
    <source>
        <dbReference type="Proteomes" id="UP000297693"/>
    </source>
</evidence>